<dbReference type="InterPro" id="IPR015793">
    <property type="entry name" value="Pyrv_Knase_brl"/>
</dbReference>
<dbReference type="SUPFAM" id="SSF50800">
    <property type="entry name" value="PK beta-barrel domain-like"/>
    <property type="match status" value="1"/>
</dbReference>
<name>A0A382E6W6_9ZZZZ</name>
<dbReference type="GO" id="GO:0004743">
    <property type="term" value="F:pyruvate kinase activity"/>
    <property type="evidence" value="ECO:0007669"/>
    <property type="project" value="UniProtKB-EC"/>
</dbReference>
<dbReference type="Pfam" id="PF14306">
    <property type="entry name" value="PUA_2"/>
    <property type="match status" value="1"/>
</dbReference>
<comment type="pathway">
    <text evidence="1">Carbohydrate degradation; glycolysis; pyruvate from D-glyceraldehyde 3-phosphate: step 5/5.</text>
</comment>
<evidence type="ECO:0000256" key="6">
    <source>
        <dbReference type="ARBA" id="ARBA00022741"/>
    </source>
</evidence>
<evidence type="ECO:0000259" key="12">
    <source>
        <dbReference type="Pfam" id="PF00224"/>
    </source>
</evidence>
<evidence type="ECO:0000256" key="5">
    <source>
        <dbReference type="ARBA" id="ARBA00022723"/>
    </source>
</evidence>
<dbReference type="InterPro" id="IPR040442">
    <property type="entry name" value="Pyrv_kinase-like_dom_sf"/>
</dbReference>
<keyword evidence="11" id="KW-0670">Pyruvate</keyword>
<keyword evidence="9" id="KW-0460">Magnesium</keyword>
<dbReference type="InterPro" id="IPR025980">
    <property type="entry name" value="ATP-Sase_PUA-like_dom"/>
</dbReference>
<keyword evidence="6" id="KW-0547">Nucleotide-binding</keyword>
<dbReference type="InterPro" id="IPR015947">
    <property type="entry name" value="PUA-like_sf"/>
</dbReference>
<evidence type="ECO:0000256" key="1">
    <source>
        <dbReference type="ARBA" id="ARBA00004997"/>
    </source>
</evidence>
<evidence type="ECO:0000259" key="13">
    <source>
        <dbReference type="Pfam" id="PF14306"/>
    </source>
</evidence>
<comment type="similarity">
    <text evidence="2">Belongs to the pyruvate kinase family.</text>
</comment>
<dbReference type="GO" id="GO:0000287">
    <property type="term" value="F:magnesium ion binding"/>
    <property type="evidence" value="ECO:0007669"/>
    <property type="project" value="InterPro"/>
</dbReference>
<sequence>VKDIRSPMIVVTLGPTSMNETVLRKLSQRKISFVRINLSHTPIETLEDTVAFVRSHCTIPLMLDTEGSQVRTGVLKNAMSVMENQEVLLTTQEALGSGEVPLRPNEVLGVLNEGDLVSLDFDSVLLRVDSVSTNGGTSRVQSTVLSGGTIQNNKAVTVFDQTFQMPSLSEKDVQALEIAQQIGVENFCLSFVDGLEDVQEFRRYHPKAFVLSKIETSAAIENLEEIINISDGVLIDRGDLSRQVPLERIPFAQKYVISKAVQAKKPVVVATNFLDTMMESRSASRAETNDIVNTLLDGATGVVLAAETAIGQHPVETVSFLVGLCDEVVRFRGSTSDFDMASGEVLPGAYDSNYITSPALGCGLIAPHGGALVDQRWKGEIPKDLPYLELSTNEAMDAEQLALGGYSPLRGFMSKGDLDSVL</sequence>
<dbReference type="SUPFAM" id="SSF88697">
    <property type="entry name" value="PUA domain-like"/>
    <property type="match status" value="1"/>
</dbReference>
<dbReference type="EMBL" id="UINC01042921">
    <property type="protein sequence ID" value="SVB46205.1"/>
    <property type="molecule type" value="Genomic_DNA"/>
</dbReference>
<dbReference type="InterPro" id="IPR001697">
    <property type="entry name" value="Pyr_Knase"/>
</dbReference>
<dbReference type="Gene3D" id="3.20.20.60">
    <property type="entry name" value="Phosphoenolpyruvate-binding domains"/>
    <property type="match status" value="1"/>
</dbReference>
<dbReference type="PRINTS" id="PR01050">
    <property type="entry name" value="PYRUVTKNASE"/>
</dbReference>
<protein>
    <recommendedName>
        <fullName evidence="3">pyruvate kinase</fullName>
        <ecNumber evidence="3">2.7.1.40</ecNumber>
    </recommendedName>
</protein>
<evidence type="ECO:0000256" key="11">
    <source>
        <dbReference type="ARBA" id="ARBA00023317"/>
    </source>
</evidence>
<keyword evidence="4" id="KW-0808">Transferase</keyword>
<keyword evidence="10" id="KW-0324">Glycolysis</keyword>
<keyword evidence="7" id="KW-0418">Kinase</keyword>
<dbReference type="GO" id="GO:0030955">
    <property type="term" value="F:potassium ion binding"/>
    <property type="evidence" value="ECO:0007669"/>
    <property type="project" value="InterPro"/>
</dbReference>
<feature type="domain" description="ATP-sulfurylase PUA-like" evidence="13">
    <location>
        <begin position="366"/>
        <end position="422"/>
    </location>
</feature>
<evidence type="ECO:0000256" key="9">
    <source>
        <dbReference type="ARBA" id="ARBA00022842"/>
    </source>
</evidence>
<keyword evidence="8" id="KW-0067">ATP-binding</keyword>
<evidence type="ECO:0000256" key="8">
    <source>
        <dbReference type="ARBA" id="ARBA00022840"/>
    </source>
</evidence>
<dbReference type="PANTHER" id="PTHR11817">
    <property type="entry name" value="PYRUVATE KINASE"/>
    <property type="match status" value="1"/>
</dbReference>
<dbReference type="InterPro" id="IPR015813">
    <property type="entry name" value="Pyrv/PenolPyrv_kinase-like_dom"/>
</dbReference>
<dbReference type="Pfam" id="PF00224">
    <property type="entry name" value="PK"/>
    <property type="match status" value="1"/>
</dbReference>
<dbReference type="InterPro" id="IPR015806">
    <property type="entry name" value="Pyrv_Knase_insert_dom_sf"/>
</dbReference>
<dbReference type="GO" id="GO:0005524">
    <property type="term" value="F:ATP binding"/>
    <property type="evidence" value="ECO:0007669"/>
    <property type="project" value="UniProtKB-KW"/>
</dbReference>
<feature type="non-terminal residue" evidence="14">
    <location>
        <position position="422"/>
    </location>
</feature>
<reference evidence="14" key="1">
    <citation type="submission" date="2018-05" db="EMBL/GenBank/DDBJ databases">
        <authorList>
            <person name="Lanie J.A."/>
            <person name="Ng W.-L."/>
            <person name="Kazmierczak K.M."/>
            <person name="Andrzejewski T.M."/>
            <person name="Davidsen T.M."/>
            <person name="Wayne K.J."/>
            <person name="Tettelin H."/>
            <person name="Glass J.I."/>
            <person name="Rusch D."/>
            <person name="Podicherti R."/>
            <person name="Tsui H.-C.T."/>
            <person name="Winkler M.E."/>
        </authorList>
    </citation>
    <scope>NUCLEOTIDE SEQUENCE</scope>
</reference>
<dbReference type="UniPathway" id="UPA00109">
    <property type="reaction ID" value="UER00188"/>
</dbReference>
<dbReference type="Gene3D" id="3.10.400.10">
    <property type="entry name" value="Sulfate adenylyltransferase"/>
    <property type="match status" value="1"/>
</dbReference>
<evidence type="ECO:0000256" key="2">
    <source>
        <dbReference type="ARBA" id="ARBA00008663"/>
    </source>
</evidence>
<evidence type="ECO:0000256" key="3">
    <source>
        <dbReference type="ARBA" id="ARBA00012142"/>
    </source>
</evidence>
<dbReference type="Gene3D" id="2.40.33.10">
    <property type="entry name" value="PK beta-barrel domain-like"/>
    <property type="match status" value="1"/>
</dbReference>
<evidence type="ECO:0000313" key="14">
    <source>
        <dbReference type="EMBL" id="SVB46205.1"/>
    </source>
</evidence>
<evidence type="ECO:0000256" key="10">
    <source>
        <dbReference type="ARBA" id="ARBA00023152"/>
    </source>
</evidence>
<accession>A0A382E6W6</accession>
<dbReference type="GO" id="GO:0016301">
    <property type="term" value="F:kinase activity"/>
    <property type="evidence" value="ECO:0007669"/>
    <property type="project" value="UniProtKB-KW"/>
</dbReference>
<organism evidence="14">
    <name type="scientific">marine metagenome</name>
    <dbReference type="NCBI Taxonomy" id="408172"/>
    <lineage>
        <taxon>unclassified sequences</taxon>
        <taxon>metagenomes</taxon>
        <taxon>ecological metagenomes</taxon>
    </lineage>
</organism>
<dbReference type="InterPro" id="IPR011037">
    <property type="entry name" value="Pyrv_Knase-like_insert_dom_sf"/>
</dbReference>
<gene>
    <name evidence="14" type="ORF">METZ01_LOCUS199059</name>
</gene>
<dbReference type="AlphaFoldDB" id="A0A382E6W6"/>
<dbReference type="EC" id="2.7.1.40" evidence="3"/>
<dbReference type="SUPFAM" id="SSF51621">
    <property type="entry name" value="Phosphoenolpyruvate/pyruvate domain"/>
    <property type="match status" value="1"/>
</dbReference>
<evidence type="ECO:0000256" key="4">
    <source>
        <dbReference type="ARBA" id="ARBA00022679"/>
    </source>
</evidence>
<feature type="non-terminal residue" evidence="14">
    <location>
        <position position="1"/>
    </location>
</feature>
<evidence type="ECO:0000256" key="7">
    <source>
        <dbReference type="ARBA" id="ARBA00022777"/>
    </source>
</evidence>
<keyword evidence="5" id="KW-0479">Metal-binding</keyword>
<proteinExistence type="inferred from homology"/>
<feature type="domain" description="Pyruvate kinase barrel" evidence="12">
    <location>
        <begin position="5"/>
        <end position="318"/>
    </location>
</feature>